<dbReference type="SUPFAM" id="SSF63411">
    <property type="entry name" value="LuxS/MPP-like metallohydrolase"/>
    <property type="match status" value="2"/>
</dbReference>
<dbReference type="RefSeq" id="WP_025409845.1">
    <property type="nucleotide sequence ID" value="NZ_CP007128.1"/>
</dbReference>
<evidence type="ECO:0000259" key="3">
    <source>
        <dbReference type="Pfam" id="PF05193"/>
    </source>
</evidence>
<evidence type="ECO:0000313" key="5">
    <source>
        <dbReference type="Proteomes" id="UP000019151"/>
    </source>
</evidence>
<feature type="region of interest" description="Disordered" evidence="1">
    <location>
        <begin position="23"/>
        <end position="44"/>
    </location>
</feature>
<dbReference type="EMBL" id="CP007128">
    <property type="protein sequence ID" value="AHG88300.1"/>
    <property type="molecule type" value="Genomic_DNA"/>
</dbReference>
<dbReference type="PANTHER" id="PTHR11851">
    <property type="entry name" value="METALLOPROTEASE"/>
    <property type="match status" value="1"/>
</dbReference>
<evidence type="ECO:0000259" key="2">
    <source>
        <dbReference type="Pfam" id="PF00675"/>
    </source>
</evidence>
<feature type="domain" description="Peptidase M16 C-terminal" evidence="3">
    <location>
        <begin position="213"/>
        <end position="387"/>
    </location>
</feature>
<keyword evidence="5" id="KW-1185">Reference proteome</keyword>
<proteinExistence type="predicted"/>
<reference evidence="4 5" key="1">
    <citation type="journal article" date="2014" name="Genome Announc.">
        <title>Genome Sequence and Methylome of Soil Bacterium Gemmatirosa kalamazoonensis KBS708T, a Member of the Rarely Cultivated Gemmatimonadetes Phylum.</title>
        <authorList>
            <person name="Debruyn J.M."/>
            <person name="Radosevich M."/>
            <person name="Wommack K.E."/>
            <person name="Polson S.W."/>
            <person name="Hauser L.J."/>
            <person name="Fawaz M.N."/>
            <person name="Korlach J."/>
            <person name="Tsai Y.C."/>
        </authorList>
    </citation>
    <scope>NUCLEOTIDE SEQUENCE [LARGE SCALE GENOMIC DNA]</scope>
    <source>
        <strain evidence="4 5">KBS708</strain>
    </source>
</reference>
<dbReference type="OrthoDB" id="9811314at2"/>
<dbReference type="GO" id="GO:0046872">
    <property type="term" value="F:metal ion binding"/>
    <property type="evidence" value="ECO:0007669"/>
    <property type="project" value="InterPro"/>
</dbReference>
<sequence>MRTIIHATTLTVLASVAAAQQPVTKDAPAGPREQPPALAPARDFKLPAPTRLTLPNGMRVALVPFGTIPKATVRLYVRTGNIDERSDQTWLADLTGDLMVEGTATRTARQIAEETAAMGGSLGIGVGTDQTNIGGEVLGERAPDMVRLVADVVRHPAFPASELPRLKANRLRSLAVQRSQAQTLASERFAQVMYGDHPYGRFYPTEAQLQGYTVDEVKAFHAANYGAARATLYVVGVYDRAAVERAVREAFGDWAAGAPPTKNPPTPVAKRSVALIDRPDAVQSTIIVGLPVPDPSNPDYTKLVVTDALLGGAFGSRITSNIREQKGYTYSPFSFINTHVGDAYWAEQADVTTNVTGASLTEIFKEVDRLQAEAPPAQELGGIKNNLAGVFVLQNGSRAGITSQLQFVNLNGLGEDYLTGYVKRVLAVTPEDVQQTARKYLDKSKMTLVVVGDKKTVEAQLAPFVPTVP</sequence>
<evidence type="ECO:0000256" key="1">
    <source>
        <dbReference type="SAM" id="MobiDB-lite"/>
    </source>
</evidence>
<dbReference type="PANTHER" id="PTHR11851:SF224">
    <property type="entry name" value="PROCESSING PROTEASE"/>
    <property type="match status" value="1"/>
</dbReference>
<dbReference type="Gene3D" id="3.30.830.10">
    <property type="entry name" value="Metalloenzyme, LuxS/M16 peptidase-like"/>
    <property type="match status" value="2"/>
</dbReference>
<gene>
    <name evidence="4" type="ORF">J421_0763</name>
</gene>
<dbReference type="Pfam" id="PF00675">
    <property type="entry name" value="Peptidase_M16"/>
    <property type="match status" value="1"/>
</dbReference>
<accession>W0RDB2</accession>
<dbReference type="InterPro" id="IPR011765">
    <property type="entry name" value="Pept_M16_N"/>
</dbReference>
<dbReference type="Proteomes" id="UP000019151">
    <property type="component" value="Chromosome"/>
</dbReference>
<dbReference type="AlphaFoldDB" id="W0RDB2"/>
<dbReference type="eggNOG" id="COG0612">
    <property type="taxonomic scope" value="Bacteria"/>
</dbReference>
<dbReference type="InParanoid" id="W0RDB2"/>
<dbReference type="InterPro" id="IPR050361">
    <property type="entry name" value="MPP/UQCRC_Complex"/>
</dbReference>
<feature type="domain" description="Peptidase M16 N-terminal" evidence="2">
    <location>
        <begin position="67"/>
        <end position="201"/>
    </location>
</feature>
<dbReference type="KEGG" id="gba:J421_0763"/>
<organism evidence="4 5">
    <name type="scientific">Gemmatirosa kalamazoonensis</name>
    <dbReference type="NCBI Taxonomy" id="861299"/>
    <lineage>
        <taxon>Bacteria</taxon>
        <taxon>Pseudomonadati</taxon>
        <taxon>Gemmatimonadota</taxon>
        <taxon>Gemmatimonadia</taxon>
        <taxon>Gemmatimonadales</taxon>
        <taxon>Gemmatimonadaceae</taxon>
        <taxon>Gemmatirosa</taxon>
    </lineage>
</organism>
<dbReference type="STRING" id="861299.J421_0763"/>
<evidence type="ECO:0000313" key="4">
    <source>
        <dbReference type="EMBL" id="AHG88300.1"/>
    </source>
</evidence>
<name>W0RDB2_9BACT</name>
<protein>
    <submittedName>
        <fullName evidence="4">Peptidase M16 domain protein</fullName>
    </submittedName>
</protein>
<dbReference type="InterPro" id="IPR007863">
    <property type="entry name" value="Peptidase_M16_C"/>
</dbReference>
<dbReference type="PATRIC" id="fig|861299.3.peg.778"/>
<dbReference type="HOGENOM" id="CLU_009902_6_1_0"/>
<dbReference type="Pfam" id="PF05193">
    <property type="entry name" value="Peptidase_M16_C"/>
    <property type="match status" value="1"/>
</dbReference>
<dbReference type="InterPro" id="IPR011249">
    <property type="entry name" value="Metalloenz_LuxS/M16"/>
</dbReference>